<protein>
    <recommendedName>
        <fullName evidence="3">histidine kinase</fullName>
        <ecNumber evidence="3">2.7.13.3</ecNumber>
    </recommendedName>
</protein>
<dbReference type="PROSITE" id="PS50885">
    <property type="entry name" value="HAMP"/>
    <property type="match status" value="1"/>
</dbReference>
<dbReference type="InterPro" id="IPR033479">
    <property type="entry name" value="dCache_1"/>
</dbReference>
<dbReference type="Pfam" id="PF00672">
    <property type="entry name" value="HAMP"/>
    <property type="match status" value="1"/>
</dbReference>
<dbReference type="EMBL" id="JAUQTB010000006">
    <property type="protein sequence ID" value="MDO7907148.1"/>
    <property type="molecule type" value="Genomic_DNA"/>
</dbReference>
<proteinExistence type="predicted"/>
<keyword evidence="5" id="KW-0597">Phosphoprotein</keyword>
<feature type="transmembrane region" description="Helical" evidence="15">
    <location>
        <begin position="31"/>
        <end position="52"/>
    </location>
</feature>
<evidence type="ECO:0000256" key="13">
    <source>
        <dbReference type="ARBA" id="ARBA00023136"/>
    </source>
</evidence>
<dbReference type="InterPro" id="IPR036890">
    <property type="entry name" value="HATPase_C_sf"/>
</dbReference>
<dbReference type="InterPro" id="IPR003594">
    <property type="entry name" value="HATPase_dom"/>
</dbReference>
<feature type="compositionally biased region" description="Basic and acidic residues" evidence="14">
    <location>
        <begin position="105"/>
        <end position="117"/>
    </location>
</feature>
<organism evidence="18 19">
    <name type="scientific">Paenibacillus lacisoli</name>
    <dbReference type="NCBI Taxonomy" id="3064525"/>
    <lineage>
        <taxon>Bacteria</taxon>
        <taxon>Bacillati</taxon>
        <taxon>Bacillota</taxon>
        <taxon>Bacilli</taxon>
        <taxon>Bacillales</taxon>
        <taxon>Paenibacillaceae</taxon>
        <taxon>Paenibacillus</taxon>
    </lineage>
</organism>
<dbReference type="GO" id="GO:0004673">
    <property type="term" value="F:protein histidine kinase activity"/>
    <property type="evidence" value="ECO:0007669"/>
    <property type="project" value="UniProtKB-EC"/>
</dbReference>
<dbReference type="CDD" id="cd18773">
    <property type="entry name" value="PDC1_HK_sensor"/>
    <property type="match status" value="1"/>
</dbReference>
<keyword evidence="6 18" id="KW-0808">Transferase</keyword>
<evidence type="ECO:0000256" key="6">
    <source>
        <dbReference type="ARBA" id="ARBA00022679"/>
    </source>
</evidence>
<keyword evidence="9 18" id="KW-0418">Kinase</keyword>
<evidence type="ECO:0000256" key="9">
    <source>
        <dbReference type="ARBA" id="ARBA00022777"/>
    </source>
</evidence>
<dbReference type="Proteomes" id="UP001240171">
    <property type="component" value="Unassembled WGS sequence"/>
</dbReference>
<keyword evidence="8" id="KW-0547">Nucleotide-binding</keyword>
<dbReference type="PANTHER" id="PTHR34220">
    <property type="entry name" value="SENSOR HISTIDINE KINASE YPDA"/>
    <property type="match status" value="1"/>
</dbReference>
<feature type="domain" description="HAMP" evidence="17">
    <location>
        <begin position="354"/>
        <end position="406"/>
    </location>
</feature>
<comment type="subcellular location">
    <subcellularLocation>
        <location evidence="2">Cell membrane</location>
        <topology evidence="2">Multi-pass membrane protein</topology>
    </subcellularLocation>
</comment>
<evidence type="ECO:0000256" key="4">
    <source>
        <dbReference type="ARBA" id="ARBA00022475"/>
    </source>
</evidence>
<feature type="compositionally biased region" description="Low complexity" evidence="14">
    <location>
        <begin position="119"/>
        <end position="129"/>
    </location>
</feature>
<dbReference type="Gene3D" id="3.30.450.20">
    <property type="entry name" value="PAS domain"/>
    <property type="match status" value="2"/>
</dbReference>
<accession>A0ABT9CEZ7</accession>
<dbReference type="EC" id="2.7.13.3" evidence="3"/>
<dbReference type="InterPro" id="IPR005467">
    <property type="entry name" value="His_kinase_dom"/>
</dbReference>
<sequence>MQNKYERVRKPDWLRHLQWLRPGSLELRYQLVILFLLIGILPSIILGSLVNWTVERVVDQQVVANTLQLIGKVNQSLDNDMENLQNTTYLIGFDHNIREFLAGRTHADGGPSRDSRGEAAAYPPGSASSADDQLYGIKQFLQEFTTLYPEIAGIIVVNPNGDYISNEMYARTNENLTKESWYRRAAAREGVFTIMGHPSGRNITTHVNYADEEVISVVRSITDPDSRKVLGVVLIDLKLRTIAQAARDVKLGKTGYLMVTDDQGNAIYNPERSYLSSLPPVWFGQTESGTAVREVDGKELQLVYRKSSFTGWQTVGVFQTRESAFEVRQIQFYVICFLFMVGLIGVTASVLLSQSITGPIRQLMSFMRTAESGDLTVRYSGRRNDEVGMLGRSFNRMLIQIRRLIRLNELREKQKREAELRSLQAHIKPHFLYNTLDTIHWMARRKGADDVSDMVEALSRLFRIGLSKGENIIPLADEIQHIQSYIQIQKTRYRDRLVFSLEQEPGTGELPVLKLLLQPVVENAIYHGIKARRGPGHIQISVRQTEDRLYLTVRDNGAGMTEERLKELREKLREPLQAIEMQANGIDKNGRSYGMLNVQARIRLAFGDDYGIELKSREGEGTQVTITHPLLKEMAEERGEETES</sequence>
<dbReference type="Pfam" id="PF06580">
    <property type="entry name" value="His_kinase"/>
    <property type="match status" value="1"/>
</dbReference>
<evidence type="ECO:0000256" key="1">
    <source>
        <dbReference type="ARBA" id="ARBA00000085"/>
    </source>
</evidence>
<comment type="caution">
    <text evidence="18">The sequence shown here is derived from an EMBL/GenBank/DDBJ whole genome shotgun (WGS) entry which is preliminary data.</text>
</comment>
<dbReference type="SMART" id="SM00304">
    <property type="entry name" value="HAMP"/>
    <property type="match status" value="1"/>
</dbReference>
<feature type="transmembrane region" description="Helical" evidence="15">
    <location>
        <begin position="330"/>
        <end position="352"/>
    </location>
</feature>
<gene>
    <name evidence="18" type="ORF">Q5741_12085</name>
</gene>
<evidence type="ECO:0000259" key="16">
    <source>
        <dbReference type="PROSITE" id="PS50109"/>
    </source>
</evidence>
<evidence type="ECO:0000313" key="18">
    <source>
        <dbReference type="EMBL" id="MDO7907148.1"/>
    </source>
</evidence>
<comment type="catalytic activity">
    <reaction evidence="1">
        <text>ATP + protein L-histidine = ADP + protein N-phospho-L-histidine.</text>
        <dbReference type="EC" id="2.7.13.3"/>
    </reaction>
</comment>
<keyword evidence="10" id="KW-0067">ATP-binding</keyword>
<feature type="region of interest" description="Disordered" evidence="14">
    <location>
        <begin position="104"/>
        <end position="129"/>
    </location>
</feature>
<evidence type="ECO:0000256" key="7">
    <source>
        <dbReference type="ARBA" id="ARBA00022692"/>
    </source>
</evidence>
<evidence type="ECO:0000256" key="11">
    <source>
        <dbReference type="ARBA" id="ARBA00022989"/>
    </source>
</evidence>
<dbReference type="InterPro" id="IPR050640">
    <property type="entry name" value="Bact_2-comp_sensor_kinase"/>
</dbReference>
<dbReference type="InterPro" id="IPR010559">
    <property type="entry name" value="Sig_transdc_His_kin_internal"/>
</dbReference>
<evidence type="ECO:0000256" key="8">
    <source>
        <dbReference type="ARBA" id="ARBA00022741"/>
    </source>
</evidence>
<dbReference type="InterPro" id="IPR003660">
    <property type="entry name" value="HAMP_dom"/>
</dbReference>
<keyword evidence="4" id="KW-1003">Cell membrane</keyword>
<evidence type="ECO:0000313" key="19">
    <source>
        <dbReference type="Proteomes" id="UP001240171"/>
    </source>
</evidence>
<dbReference type="SUPFAM" id="SSF55874">
    <property type="entry name" value="ATPase domain of HSP90 chaperone/DNA topoisomerase II/histidine kinase"/>
    <property type="match status" value="1"/>
</dbReference>
<evidence type="ECO:0000256" key="12">
    <source>
        <dbReference type="ARBA" id="ARBA00023012"/>
    </source>
</evidence>
<keyword evidence="13 15" id="KW-0472">Membrane</keyword>
<evidence type="ECO:0000256" key="15">
    <source>
        <dbReference type="SAM" id="Phobius"/>
    </source>
</evidence>
<evidence type="ECO:0000256" key="5">
    <source>
        <dbReference type="ARBA" id="ARBA00022553"/>
    </source>
</evidence>
<keyword evidence="11 15" id="KW-1133">Transmembrane helix</keyword>
<evidence type="ECO:0000259" key="17">
    <source>
        <dbReference type="PROSITE" id="PS50885"/>
    </source>
</evidence>
<evidence type="ECO:0000256" key="2">
    <source>
        <dbReference type="ARBA" id="ARBA00004651"/>
    </source>
</evidence>
<keyword evidence="7 15" id="KW-0812">Transmembrane</keyword>
<name>A0ABT9CEZ7_9BACL</name>
<dbReference type="Pfam" id="PF02743">
    <property type="entry name" value="dCache_1"/>
    <property type="match status" value="1"/>
</dbReference>
<dbReference type="PANTHER" id="PTHR34220:SF7">
    <property type="entry name" value="SENSOR HISTIDINE KINASE YPDA"/>
    <property type="match status" value="1"/>
</dbReference>
<evidence type="ECO:0000256" key="3">
    <source>
        <dbReference type="ARBA" id="ARBA00012438"/>
    </source>
</evidence>
<dbReference type="SUPFAM" id="SSF158472">
    <property type="entry name" value="HAMP domain-like"/>
    <property type="match status" value="1"/>
</dbReference>
<dbReference type="CDD" id="cd06225">
    <property type="entry name" value="HAMP"/>
    <property type="match status" value="1"/>
</dbReference>
<dbReference type="PROSITE" id="PS50109">
    <property type="entry name" value="HIS_KIN"/>
    <property type="match status" value="1"/>
</dbReference>
<keyword evidence="19" id="KW-1185">Reference proteome</keyword>
<reference evidence="18 19" key="1">
    <citation type="submission" date="2023-07" db="EMBL/GenBank/DDBJ databases">
        <title>Paenibacillus sp. JX-17 nov. isolated from soil.</title>
        <authorList>
            <person name="Wan Y."/>
            <person name="Liu B."/>
        </authorList>
    </citation>
    <scope>NUCLEOTIDE SEQUENCE [LARGE SCALE GENOMIC DNA]</scope>
    <source>
        <strain evidence="18 19">JX-17</strain>
    </source>
</reference>
<evidence type="ECO:0000256" key="10">
    <source>
        <dbReference type="ARBA" id="ARBA00022840"/>
    </source>
</evidence>
<dbReference type="SMART" id="SM00387">
    <property type="entry name" value="HATPase_c"/>
    <property type="match status" value="1"/>
</dbReference>
<evidence type="ECO:0000256" key="14">
    <source>
        <dbReference type="SAM" id="MobiDB-lite"/>
    </source>
</evidence>
<dbReference type="Gene3D" id="3.30.565.10">
    <property type="entry name" value="Histidine kinase-like ATPase, C-terminal domain"/>
    <property type="match status" value="1"/>
</dbReference>
<dbReference type="Pfam" id="PF02518">
    <property type="entry name" value="HATPase_c"/>
    <property type="match status" value="1"/>
</dbReference>
<keyword evidence="12" id="KW-0902">Two-component regulatory system</keyword>
<feature type="domain" description="Histidine kinase" evidence="16">
    <location>
        <begin position="513"/>
        <end position="632"/>
    </location>
</feature>
<dbReference type="RefSeq" id="WP_305024354.1">
    <property type="nucleotide sequence ID" value="NZ_JAUQTB010000006.1"/>
</dbReference>
<dbReference type="Gene3D" id="6.10.340.10">
    <property type="match status" value="1"/>
</dbReference>